<dbReference type="SUPFAM" id="SSF88874">
    <property type="entry name" value="Receptor-binding domain of short tail fibre protein gp12"/>
    <property type="match status" value="1"/>
</dbReference>
<dbReference type="Proteomes" id="UP000185284">
    <property type="component" value="Segment"/>
</dbReference>
<dbReference type="RefSeq" id="YP_009134535.1">
    <property type="nucleotide sequence ID" value="NC_026928.1"/>
</dbReference>
<evidence type="ECO:0000313" key="4">
    <source>
        <dbReference type="EMBL" id="AIX44952.1"/>
    </source>
</evidence>
<dbReference type="GeneID" id="24172177"/>
<proteinExistence type="predicted"/>
<organism evidence="3 6">
    <name type="scientific">Synechococcus phage ACG-2014e</name>
    <dbReference type="NCBI Taxonomy" id="1493510"/>
    <lineage>
        <taxon>Viruses</taxon>
        <taxon>Duplodnaviria</taxon>
        <taxon>Heunggongvirae</taxon>
        <taxon>Uroviricota</taxon>
        <taxon>Caudoviricetes</taxon>
        <taxon>Pantevenvirales</taxon>
        <taxon>Kyanoviridae</taxon>
        <taxon>Chalconvirus</taxon>
        <taxon>Chalconvirus acg2014e</taxon>
    </lineage>
</organism>
<name>A0A0E3HJR5_9CAUD</name>
<dbReference type="KEGG" id="vg:24172177"/>
<sequence length="1159" mass="124639">MTYSFAPNDQPLYVSEGDYVQFRFIAPNQWNTTNTVTITIGDLTQFWLITTIPEDFTPDPFPFNDVIDADLDTMYTTDIVFRPPDGTPSTSLSGLTPDTQAAVVLGSNLGGGIDNYAMRVDYNGNGSFDTGWIQSGGAITVTNGARIRVRLKSSEFTTQFSRLTLVIGTSSARWDILTLSQPTNEPEPFPDFTDLEDQPTNTYCYSEVIRLQGLISSATINTSGNGEWAISSTSNTSTNADGFQVLSGATFTGNDGTVNNGDYLQLRILSSNNALFPVTTNLSIGDALNGDTWSVETGSNPSTNPNSFSFTNVDDAIEDTLVASDEQPATALGIQGLTDGIQVPVVLVSTNSTKVRIKKNNDSVGVFPTTAGNGDKLTLYLQSSPSFNTPLNMQIKVGDRQIPAWQVRTSLGPDTDADWSPPANRNNQIPESFVSSAPVTVTGINRPITIESIAGYPALISIDFDSPVAGPRTFDPLVNSSFYIVVQAALQLNTPETTTIRLGTGNPNQFVWQVTTYATVPPPSTDAAIWYSRKSKKFDGYPIGTVLPVLKEGVGTYGDLDGGNNDRYPGFVPCDGRSLDKNDYFELYTILAGEYGETTNEFNVPDYRNRKLCGIGIVDSTRGNSAFVPITLGSSKGINDPGAEGGYWYFNRVGARGSNPLDQVQGPPGAVGSLDSDFFSLGTVRLTGLETLTDQVIFEINPNSFVTAQVGGLSSITVAAPTHNHAYISAVTEGNEGEASIPWNQPLGRSMMAGSRYGSPNPDEFDARAPENASSQENTDAIRDAWKNFFGSTLGANFQLELTRYYGSDFDFDDWVEQFPTNFPYNSTIDGSSTAFGPESDDLEYSIQFQTWWISPFSALASANLQYRGPSSGRTTNPTAPNGDTNRYWSGVFDTQPSTFAIDQYLNTAPGTQTRTHTHLITENAVGNPNADFTGGNFDGEGSNQTPYGSGLGGGVDGALLTFNIFWSNRYVVAGAKSPSGGGVSGDGGGQFFSAGVGEWSYRQAGAAQWNNPTDEETRDEDMVGGSGSGMRMRITYQAWPSPGGGSANDTRIRVDQILSAGSGYSVGDVLSTTFWNNIDTTANRIIEVAAIAANGSGGAADKLQVVFTQGQVFSDLTNGTFTYSSSFKRPTPDVEMQPQRQVPIINPFHKTKYIIKAY</sequence>
<dbReference type="Proteomes" id="UP000033005">
    <property type="component" value="Segment"/>
</dbReference>
<dbReference type="Gene3D" id="3.90.1340.10">
    <property type="entry name" value="Phage tail collar domain"/>
    <property type="match status" value="1"/>
</dbReference>
<accession>A0A0E3HJR5</accession>
<dbReference type="EMBL" id="KJ019156">
    <property type="protein sequence ID" value="AIX44952.1"/>
    <property type="molecule type" value="Genomic_DNA"/>
</dbReference>
<feature type="region of interest" description="Disordered" evidence="1">
    <location>
        <begin position="1009"/>
        <end position="1028"/>
    </location>
</feature>
<feature type="domain" description="Phage tail collar" evidence="2">
    <location>
        <begin position="569"/>
        <end position="610"/>
    </location>
</feature>
<dbReference type="InterPro" id="IPR037053">
    <property type="entry name" value="Phage_tail_collar_dom_sf"/>
</dbReference>
<evidence type="ECO:0000313" key="6">
    <source>
        <dbReference type="Proteomes" id="UP000185284"/>
    </source>
</evidence>
<gene>
    <name evidence="4" type="ORF">Syn7803C2_33</name>
    <name evidence="3" type="ORF">Syn7803US33_32</name>
</gene>
<dbReference type="EMBL" id="KJ019094">
    <property type="protein sequence ID" value="AIX29713.1"/>
    <property type="molecule type" value="Genomic_DNA"/>
</dbReference>
<evidence type="ECO:0000313" key="3">
    <source>
        <dbReference type="EMBL" id="AIX29713.1"/>
    </source>
</evidence>
<evidence type="ECO:0000256" key="1">
    <source>
        <dbReference type="SAM" id="MobiDB-lite"/>
    </source>
</evidence>
<evidence type="ECO:0000259" key="2">
    <source>
        <dbReference type="Pfam" id="PF07484"/>
    </source>
</evidence>
<dbReference type="OrthoDB" id="1679at10239"/>
<evidence type="ECO:0000313" key="5">
    <source>
        <dbReference type="Proteomes" id="UP000033005"/>
    </source>
</evidence>
<dbReference type="InterPro" id="IPR011083">
    <property type="entry name" value="Phage_tail_collar_dom"/>
</dbReference>
<protein>
    <recommendedName>
        <fullName evidence="2">Phage tail collar domain-containing protein</fullName>
    </recommendedName>
</protein>
<reference evidence="5 6" key="1">
    <citation type="submission" date="2013-12" db="EMBL/GenBank/DDBJ databases">
        <title>Ecological redundancy of diverse viral populations within a natural community.</title>
        <authorList>
            <person name="Gregory A.C."/>
            <person name="LaButti K."/>
            <person name="Copeland A."/>
            <person name="Woyke T."/>
            <person name="Sullivan M.B."/>
        </authorList>
    </citation>
    <scope>NUCLEOTIDE SEQUENCE [LARGE SCALE GENOMIC DNA]</scope>
    <source>
        <strain evidence="4">Syn7803C2</strain>
        <strain evidence="3">Syn7803US33</strain>
    </source>
</reference>
<dbReference type="Pfam" id="PF07484">
    <property type="entry name" value="Collar"/>
    <property type="match status" value="1"/>
</dbReference>